<feature type="region of interest" description="Disordered" evidence="1">
    <location>
        <begin position="409"/>
        <end position="462"/>
    </location>
</feature>
<proteinExistence type="predicted"/>
<evidence type="ECO:0000259" key="2">
    <source>
        <dbReference type="SMART" id="SM00507"/>
    </source>
</evidence>
<dbReference type="Proteomes" id="UP000756387">
    <property type="component" value="Unassembled WGS sequence"/>
</dbReference>
<evidence type="ECO:0000313" key="3">
    <source>
        <dbReference type="EMBL" id="MBE7325527.1"/>
    </source>
</evidence>
<dbReference type="RefSeq" id="WP_193638859.1">
    <property type="nucleotide sequence ID" value="NZ_JADCSA010000013.1"/>
</dbReference>
<comment type="caution">
    <text evidence="3">The sequence shown here is derived from an EMBL/GenBank/DDBJ whole genome shotgun (WGS) entry which is preliminary data.</text>
</comment>
<dbReference type="InterPro" id="IPR003615">
    <property type="entry name" value="HNH_nuc"/>
</dbReference>
<name>A0ABR9RVE8_9ACTN</name>
<dbReference type="EMBL" id="JADCSA010000013">
    <property type="protein sequence ID" value="MBE7325527.1"/>
    <property type="molecule type" value="Genomic_DNA"/>
</dbReference>
<feature type="domain" description="HNH nuclease" evidence="2">
    <location>
        <begin position="336"/>
        <end position="399"/>
    </location>
</feature>
<gene>
    <name evidence="3" type="ORF">IEQ44_12785</name>
</gene>
<evidence type="ECO:0000313" key="4">
    <source>
        <dbReference type="Proteomes" id="UP000756387"/>
    </source>
</evidence>
<dbReference type="CDD" id="cd00085">
    <property type="entry name" value="HNHc"/>
    <property type="match status" value="1"/>
</dbReference>
<organism evidence="3 4">
    <name type="scientific">Nocardioides malaquae</name>
    <dbReference type="NCBI Taxonomy" id="2773426"/>
    <lineage>
        <taxon>Bacteria</taxon>
        <taxon>Bacillati</taxon>
        <taxon>Actinomycetota</taxon>
        <taxon>Actinomycetes</taxon>
        <taxon>Propionibacteriales</taxon>
        <taxon>Nocardioidaceae</taxon>
        <taxon>Nocardioides</taxon>
    </lineage>
</organism>
<dbReference type="SMART" id="SM00507">
    <property type="entry name" value="HNHc"/>
    <property type="match status" value="1"/>
</dbReference>
<keyword evidence="4" id="KW-1185">Reference proteome</keyword>
<reference evidence="3 4" key="1">
    <citation type="submission" date="2020-10" db="EMBL/GenBank/DDBJ databases">
        <title>Nocardioides sp. isolated from sludge.</title>
        <authorList>
            <person name="Zhang X."/>
        </authorList>
    </citation>
    <scope>NUCLEOTIDE SEQUENCE [LARGE SCALE GENOMIC DNA]</scope>
    <source>
        <strain evidence="3 4">Y6</strain>
    </source>
</reference>
<evidence type="ECO:0000256" key="1">
    <source>
        <dbReference type="SAM" id="MobiDB-lite"/>
    </source>
</evidence>
<feature type="compositionally biased region" description="Basic and acidic residues" evidence="1">
    <location>
        <begin position="360"/>
        <end position="383"/>
    </location>
</feature>
<protein>
    <submittedName>
        <fullName evidence="3">DUF222 domain-containing protein</fullName>
    </submittedName>
</protein>
<feature type="region of interest" description="Disordered" evidence="1">
    <location>
        <begin position="360"/>
        <end position="392"/>
    </location>
</feature>
<sequence length="462" mass="49669">MDEDLTTPAALLDELRMRHVVVAAAQVEELEGVYAWALAHPALGDAEVLSRDEFPAGQGAPGVAAFTAEPLAGALGISPHAAQAMLADTLDLVHRLPRTWDQVRALVLPVWKARKIAKATRDLPLVAAAWVDGQLIGAAPSIGAAALDRLIDLAVARVDPQAQKEREAAERTRWDVTLTQPRRWAGTSQLQATGDTVALGEVMGRVNADADALAGAGDEDPVGARRVKALVSLAREGAGQLAFGFAAEDAATAKPTSSATKQALKLYVHASLADLVTLAGGDGDTSDDTRVAEVERLGAITSELLKSWLDRTRVTVTPVLDLADAQWSPRHDPPPRMRDQVVLRHRGCVFPYCGRDARSGDLDHVEPWDPDRPGDPDDPHETSGTRPDNLAPLCRRHHRVKTHGRWRYEALPDPFGDPAADPPSTRPTRPPEHLWIGPHGESFLVTGGRTVEVGRPPPRETS</sequence>
<accession>A0ABR9RVE8</accession>